<name>A0A7M7GAF2_APIME</name>
<dbReference type="AlphaFoldDB" id="A0A7M7GAF2"/>
<accession>A0A8B6XY38</accession>
<evidence type="ECO:0000256" key="2">
    <source>
        <dbReference type="ARBA" id="ARBA00022692"/>
    </source>
</evidence>
<comment type="subcellular location">
    <subcellularLocation>
        <location evidence="1 5">Membrane</location>
        <topology evidence="1 5">Multi-pass membrane protein</topology>
    </subcellularLocation>
</comment>
<keyword evidence="2 5" id="KW-0812">Transmembrane</keyword>
<dbReference type="GeneID" id="410130"/>
<dbReference type="RefSeq" id="XP_003251320.1">
    <property type="nucleotide sequence ID" value="XM_003251272.3"/>
</dbReference>
<dbReference type="KEGG" id="ame:410130"/>
<gene>
    <name evidence="6" type="primary">410130</name>
    <name evidence="8" type="synonym">LOC410130</name>
</gene>
<proteinExistence type="inferred from homology"/>
<feature type="transmembrane region" description="Helical" evidence="5">
    <location>
        <begin position="48"/>
        <end position="68"/>
    </location>
</feature>
<organism evidence="6">
    <name type="scientific">Apis mellifera</name>
    <name type="common">Honeybee</name>
    <dbReference type="NCBI Taxonomy" id="7460"/>
    <lineage>
        <taxon>Eukaryota</taxon>
        <taxon>Metazoa</taxon>
        <taxon>Ecdysozoa</taxon>
        <taxon>Arthropoda</taxon>
        <taxon>Hexapoda</taxon>
        <taxon>Insecta</taxon>
        <taxon>Pterygota</taxon>
        <taxon>Neoptera</taxon>
        <taxon>Endopterygota</taxon>
        <taxon>Hymenoptera</taxon>
        <taxon>Apocrita</taxon>
        <taxon>Aculeata</taxon>
        <taxon>Apoidea</taxon>
        <taxon>Anthophila</taxon>
        <taxon>Apidae</taxon>
        <taxon>Apis</taxon>
    </lineage>
</organism>
<dbReference type="PANTHER" id="PTHR12859:SF0">
    <property type="entry name" value="PRA1 FAMILY PROTEIN"/>
    <property type="match status" value="1"/>
</dbReference>
<dbReference type="Pfam" id="PF03208">
    <property type="entry name" value="PRA1"/>
    <property type="match status" value="1"/>
</dbReference>
<dbReference type="OrthoDB" id="18213at2759"/>
<dbReference type="GO" id="GO:0016020">
    <property type="term" value="C:membrane"/>
    <property type="evidence" value="ECO:0007669"/>
    <property type="project" value="UniProtKB-SubCell"/>
</dbReference>
<dbReference type="EnsemblMetazoa" id="XM_003251272">
    <property type="protein sequence ID" value="XP_003251320"/>
    <property type="gene ID" value="LOC410130"/>
</dbReference>
<keyword evidence="4 5" id="KW-0472">Membrane</keyword>
<dbReference type="Proteomes" id="UP000005203">
    <property type="component" value="Linkage group LG2"/>
</dbReference>
<evidence type="ECO:0000256" key="3">
    <source>
        <dbReference type="ARBA" id="ARBA00022989"/>
    </source>
</evidence>
<dbReference type="PANTHER" id="PTHR12859">
    <property type="entry name" value="PRA1 PROTEIN"/>
    <property type="match status" value="1"/>
</dbReference>
<evidence type="ECO:0000256" key="4">
    <source>
        <dbReference type="ARBA" id="ARBA00023136"/>
    </source>
</evidence>
<feature type="transmembrane region" description="Helical" evidence="5">
    <location>
        <begin position="74"/>
        <end position="92"/>
    </location>
</feature>
<dbReference type="OMA" id="QIPNFKD"/>
<feature type="transmembrane region" description="Helical" evidence="5">
    <location>
        <begin position="104"/>
        <end position="122"/>
    </location>
</feature>
<reference evidence="8" key="2">
    <citation type="submission" date="2025-04" db="UniProtKB">
        <authorList>
            <consortium name="RefSeq"/>
        </authorList>
    </citation>
    <scope>IDENTIFICATION</scope>
    <source>
        <strain evidence="8">DH4</strain>
        <tissue evidence="8">Whole body</tissue>
    </source>
</reference>
<dbReference type="InterPro" id="IPR004895">
    <property type="entry name" value="Prenylated_rab_accept_PRA1"/>
</dbReference>
<protein>
    <recommendedName>
        <fullName evidence="5">PRA1 family protein</fullName>
    </recommendedName>
</protein>
<accession>A0A7M7GAF2</accession>
<evidence type="ECO:0000313" key="6">
    <source>
        <dbReference type="EnsemblMetazoa" id="XP_003251320"/>
    </source>
</evidence>
<evidence type="ECO:0000256" key="5">
    <source>
        <dbReference type="RuleBase" id="RU363107"/>
    </source>
</evidence>
<comment type="similarity">
    <text evidence="5">Belongs to the PRA1 family.</text>
</comment>
<evidence type="ECO:0000256" key="1">
    <source>
        <dbReference type="ARBA" id="ARBA00004141"/>
    </source>
</evidence>
<reference evidence="6" key="1">
    <citation type="submission" date="2021-01" db="UniProtKB">
        <authorList>
            <consortium name="EnsemblMetazoa"/>
        </authorList>
    </citation>
    <scope>IDENTIFICATION</scope>
    <source>
        <strain evidence="6">DH4</strain>
    </source>
</reference>
<evidence type="ECO:0000313" key="7">
    <source>
        <dbReference type="Proteomes" id="UP000005203"/>
    </source>
</evidence>
<keyword evidence="3 5" id="KW-1133">Transmembrane helix</keyword>
<keyword evidence="7" id="KW-1185">Reference proteome</keyword>
<evidence type="ECO:0000313" key="8">
    <source>
        <dbReference type="RefSeq" id="XP_003251320.1"/>
    </source>
</evidence>
<sequence length="196" mass="22394">MDKTISIADGWELPPLRSLYDFLLESSRFQLPNFRDLEKWGNRVANNLVYYQTNYLYMCIAIILVVASVHPVKMIVGITAAMAIWGECIYLFSEKESLLKFKRTYPQVGVILTIICGSFVIYTINSVLFVLFGILLSFCVIFIHASLRLRNVKNKLANKIEGMGLKRTPMGVILNYFEHTSGITLRTQKTCNQSLH</sequence>
<feature type="transmembrane region" description="Helical" evidence="5">
    <location>
        <begin position="128"/>
        <end position="147"/>
    </location>
</feature>